<feature type="compositionally biased region" description="Low complexity" evidence="1">
    <location>
        <begin position="28"/>
        <end position="40"/>
    </location>
</feature>
<dbReference type="EMBL" id="JAACJK010000111">
    <property type="protein sequence ID" value="KAF5332271.1"/>
    <property type="molecule type" value="Genomic_DNA"/>
</dbReference>
<proteinExistence type="predicted"/>
<sequence length="916" mass="100992">MRKGKKSAAKGRKTRATAQTNTTEPIEASSSTTATPGSAAEAQPAGATTPQQLDGSSTTAQSPPIAQAGEVEDVEMADGDLGSRESLEGSGIPVGNSEAGSSENISTSGTTTTGPSIATPKRPAMSPAQKIESIVQFIKDVPGVSPFDLFKALVDKDDPTYESYRRPYYGQDNDRLADTISMIAKDRDGRRKIRDWIRSAAGRELVNEIISDEMEGLVEDLKLTGVASIDPEYVRNRAPSNFEVNAPFTLGLLICAAQTKRAKGKNVMKTPELLCGVVMKQLVYQRSNRVLGFATEFGLFLWHSGCSRQTIEALHRCGLSISYTAISTALKTLSDHCMKKAVGIAAGPHAFCYDNINISTSIFVEQRGGSTPAKVTSGTLGMVYRLKNATLEDMKLAPILARLRDPRYNMGLDFNRDLVLTDQQSMDVMYQLKVSIIQVLLRHVKGFEKRQKDPTLQHKAIRKLPPDHIAEFQLLRVSTTEEATVKGNLQFQEECYIVQLERTAEELSKYAIPTINDQLTNSRIRSGQLLRAGDTNEWNRRSPFQTAPGIFHFGMNAEWMLLGHHRGDVHTKGTLSYWGSVCDKARISSDHPDYHTVLTFFRQVLEGHILNAWRILVAEDADNAARKEKARTAVNPAIPPTKVKVPKTLGEYAKSNPTTEALFAKATDILDRFATPLPIPVSVPAPTTTEVGSPVPASTPWTGPDSAKDIVHQNTLLLTRDLLYFFEIIDAVKDGDFGRIENILPIWAIMFRGGGGNNYCTETLHLIQNLKYLWTPKFADVMRDTILVNLSGIPGHTMAADLNMEHGIKEVKETIVLKGLETTWDMMERASPCINEVKEIKQKIVAMLGLPYQNKTHSDVDTSTLVWRVADKLKEEGLQKYTPNREGNDSAKAVGDLIQDGAKKMQSSTIKTFNKN</sequence>
<evidence type="ECO:0000256" key="1">
    <source>
        <dbReference type="SAM" id="MobiDB-lite"/>
    </source>
</evidence>
<feature type="compositionally biased region" description="Polar residues" evidence="1">
    <location>
        <begin position="46"/>
        <end position="64"/>
    </location>
</feature>
<name>A0A8H5BZR2_9AGAR</name>
<feature type="region of interest" description="Disordered" evidence="1">
    <location>
        <begin position="1"/>
        <end position="125"/>
    </location>
</feature>
<feature type="compositionally biased region" description="Basic residues" evidence="1">
    <location>
        <begin position="1"/>
        <end position="15"/>
    </location>
</feature>
<dbReference type="Pfam" id="PF20231">
    <property type="entry name" value="DUF6589"/>
    <property type="match status" value="1"/>
</dbReference>
<protein>
    <recommendedName>
        <fullName evidence="2">DUF6589 domain-containing protein</fullName>
    </recommendedName>
</protein>
<organism evidence="3 4">
    <name type="scientific">Ephemerocybe angulata</name>
    <dbReference type="NCBI Taxonomy" id="980116"/>
    <lineage>
        <taxon>Eukaryota</taxon>
        <taxon>Fungi</taxon>
        <taxon>Dikarya</taxon>
        <taxon>Basidiomycota</taxon>
        <taxon>Agaricomycotina</taxon>
        <taxon>Agaricomycetes</taxon>
        <taxon>Agaricomycetidae</taxon>
        <taxon>Agaricales</taxon>
        <taxon>Agaricineae</taxon>
        <taxon>Psathyrellaceae</taxon>
        <taxon>Ephemerocybe</taxon>
    </lineage>
</organism>
<keyword evidence="4" id="KW-1185">Reference proteome</keyword>
<comment type="caution">
    <text evidence="3">The sequence shown here is derived from an EMBL/GenBank/DDBJ whole genome shotgun (WGS) entry which is preliminary data.</text>
</comment>
<feature type="compositionally biased region" description="Low complexity" evidence="1">
    <location>
        <begin position="100"/>
        <end position="116"/>
    </location>
</feature>
<dbReference type="InterPro" id="IPR046496">
    <property type="entry name" value="DUF6589"/>
</dbReference>
<evidence type="ECO:0000313" key="3">
    <source>
        <dbReference type="EMBL" id="KAF5332271.1"/>
    </source>
</evidence>
<feature type="domain" description="DUF6589" evidence="2">
    <location>
        <begin position="413"/>
        <end position="857"/>
    </location>
</feature>
<dbReference type="OrthoDB" id="3040861at2759"/>
<dbReference type="Proteomes" id="UP000541558">
    <property type="component" value="Unassembled WGS sequence"/>
</dbReference>
<dbReference type="AlphaFoldDB" id="A0A8H5BZR2"/>
<accession>A0A8H5BZR2</accession>
<evidence type="ECO:0000259" key="2">
    <source>
        <dbReference type="Pfam" id="PF20231"/>
    </source>
</evidence>
<gene>
    <name evidence="3" type="ORF">D9611_007994</name>
</gene>
<reference evidence="3 4" key="1">
    <citation type="journal article" date="2020" name="ISME J.">
        <title>Uncovering the hidden diversity of litter-decomposition mechanisms in mushroom-forming fungi.</title>
        <authorList>
            <person name="Floudas D."/>
            <person name="Bentzer J."/>
            <person name="Ahren D."/>
            <person name="Johansson T."/>
            <person name="Persson P."/>
            <person name="Tunlid A."/>
        </authorList>
    </citation>
    <scope>NUCLEOTIDE SEQUENCE [LARGE SCALE GENOMIC DNA]</scope>
    <source>
        <strain evidence="3 4">CBS 175.51</strain>
    </source>
</reference>
<evidence type="ECO:0000313" key="4">
    <source>
        <dbReference type="Proteomes" id="UP000541558"/>
    </source>
</evidence>